<dbReference type="AlphaFoldDB" id="A0A9D1TQ78"/>
<dbReference type="GO" id="GO:0140114">
    <property type="term" value="P:cellular detoxification of fluoride"/>
    <property type="evidence" value="ECO:0007669"/>
    <property type="project" value="UniProtKB-UniRule"/>
</dbReference>
<evidence type="ECO:0000256" key="7">
    <source>
        <dbReference type="ARBA" id="ARBA00023136"/>
    </source>
</evidence>
<dbReference type="GO" id="GO:0062054">
    <property type="term" value="F:fluoride channel activity"/>
    <property type="evidence" value="ECO:0007669"/>
    <property type="project" value="UniProtKB-UniRule"/>
</dbReference>
<organism evidence="12 13">
    <name type="scientific">Candidatus Desulfovibrio intestinipullorum</name>
    <dbReference type="NCBI Taxonomy" id="2838536"/>
    <lineage>
        <taxon>Bacteria</taxon>
        <taxon>Pseudomonadati</taxon>
        <taxon>Thermodesulfobacteriota</taxon>
        <taxon>Desulfovibrionia</taxon>
        <taxon>Desulfovibrionales</taxon>
        <taxon>Desulfovibrionaceae</taxon>
        <taxon>Desulfovibrio</taxon>
    </lineage>
</organism>
<keyword evidence="3" id="KW-0997">Cell inner membrane</keyword>
<dbReference type="InterPro" id="IPR003691">
    <property type="entry name" value="FluC"/>
</dbReference>
<dbReference type="Proteomes" id="UP000886752">
    <property type="component" value="Unassembled WGS sequence"/>
</dbReference>
<dbReference type="Pfam" id="PF02537">
    <property type="entry name" value="CRCB"/>
    <property type="match status" value="1"/>
</dbReference>
<keyword evidence="11" id="KW-0479">Metal-binding</keyword>
<evidence type="ECO:0000256" key="3">
    <source>
        <dbReference type="ARBA" id="ARBA00022519"/>
    </source>
</evidence>
<dbReference type="GO" id="GO:0046872">
    <property type="term" value="F:metal ion binding"/>
    <property type="evidence" value="ECO:0007669"/>
    <property type="project" value="UniProtKB-KW"/>
</dbReference>
<dbReference type="PROSITE" id="PS51257">
    <property type="entry name" value="PROKAR_LIPOPROTEIN"/>
    <property type="match status" value="1"/>
</dbReference>
<feature type="transmembrane region" description="Helical" evidence="11">
    <location>
        <begin position="35"/>
        <end position="57"/>
    </location>
</feature>
<reference evidence="12" key="2">
    <citation type="submission" date="2021-04" db="EMBL/GenBank/DDBJ databases">
        <authorList>
            <person name="Gilroy R."/>
        </authorList>
    </citation>
    <scope>NUCLEOTIDE SEQUENCE</scope>
    <source>
        <strain evidence="12">ChiHecec2B26-446</strain>
    </source>
</reference>
<dbReference type="GO" id="GO:0005886">
    <property type="term" value="C:plasma membrane"/>
    <property type="evidence" value="ECO:0007669"/>
    <property type="project" value="UniProtKB-SubCell"/>
</dbReference>
<evidence type="ECO:0000256" key="2">
    <source>
        <dbReference type="ARBA" id="ARBA00022475"/>
    </source>
</evidence>
<comment type="subcellular location">
    <subcellularLocation>
        <location evidence="1 11">Cell membrane</location>
        <topology evidence="1 11">Multi-pass membrane protein</topology>
    </subcellularLocation>
</comment>
<name>A0A9D1TQ78_9BACT</name>
<keyword evidence="8 11" id="KW-0407">Ion channel</keyword>
<comment type="caution">
    <text evidence="12">The sequence shown here is derived from an EMBL/GenBank/DDBJ whole genome shotgun (WGS) entry which is preliminary data.</text>
</comment>
<comment type="function">
    <text evidence="11">Fluoride-specific ion channel. Important for reducing fluoride concentration in the cell, thus reducing its toxicity.</text>
</comment>
<reference evidence="12" key="1">
    <citation type="journal article" date="2021" name="PeerJ">
        <title>Extensive microbial diversity within the chicken gut microbiome revealed by metagenomics and culture.</title>
        <authorList>
            <person name="Gilroy R."/>
            <person name="Ravi A."/>
            <person name="Getino M."/>
            <person name="Pursley I."/>
            <person name="Horton D.L."/>
            <person name="Alikhan N.F."/>
            <person name="Baker D."/>
            <person name="Gharbi K."/>
            <person name="Hall N."/>
            <person name="Watson M."/>
            <person name="Adriaenssens E.M."/>
            <person name="Foster-Nyarko E."/>
            <person name="Jarju S."/>
            <person name="Secka A."/>
            <person name="Antonio M."/>
            <person name="Oren A."/>
            <person name="Chaudhuri R.R."/>
            <person name="La Ragione R."/>
            <person name="Hildebrand F."/>
            <person name="Pallen M.J."/>
        </authorList>
    </citation>
    <scope>NUCLEOTIDE SEQUENCE</scope>
    <source>
        <strain evidence="12">ChiHecec2B26-446</strain>
    </source>
</reference>
<feature type="transmembrane region" description="Helical" evidence="11">
    <location>
        <begin position="69"/>
        <end position="92"/>
    </location>
</feature>
<keyword evidence="2 11" id="KW-1003">Cell membrane</keyword>
<evidence type="ECO:0000256" key="6">
    <source>
        <dbReference type="ARBA" id="ARBA00023065"/>
    </source>
</evidence>
<comment type="similarity">
    <text evidence="9 11">Belongs to the fluoride channel Fluc/FEX (TC 1.A.43) family.</text>
</comment>
<keyword evidence="11" id="KW-0813">Transport</keyword>
<keyword evidence="6 11" id="KW-0406">Ion transport</keyword>
<dbReference type="PANTHER" id="PTHR28259">
    <property type="entry name" value="FLUORIDE EXPORT PROTEIN 1-RELATED"/>
    <property type="match status" value="1"/>
</dbReference>
<comment type="catalytic activity">
    <reaction evidence="10">
        <text>fluoride(in) = fluoride(out)</text>
        <dbReference type="Rhea" id="RHEA:76159"/>
        <dbReference type="ChEBI" id="CHEBI:17051"/>
    </reaction>
    <physiologicalReaction direction="left-to-right" evidence="10">
        <dbReference type="Rhea" id="RHEA:76160"/>
    </physiologicalReaction>
</comment>
<evidence type="ECO:0000256" key="5">
    <source>
        <dbReference type="ARBA" id="ARBA00022989"/>
    </source>
</evidence>
<keyword evidence="4 11" id="KW-0812">Transmembrane</keyword>
<evidence type="ECO:0000256" key="4">
    <source>
        <dbReference type="ARBA" id="ARBA00022692"/>
    </source>
</evidence>
<evidence type="ECO:0000256" key="11">
    <source>
        <dbReference type="HAMAP-Rule" id="MF_00454"/>
    </source>
</evidence>
<dbReference type="PANTHER" id="PTHR28259:SF1">
    <property type="entry name" value="FLUORIDE EXPORT PROTEIN 1-RELATED"/>
    <property type="match status" value="1"/>
</dbReference>
<evidence type="ECO:0000256" key="8">
    <source>
        <dbReference type="ARBA" id="ARBA00023303"/>
    </source>
</evidence>
<protein>
    <recommendedName>
        <fullName evidence="11">Fluoride-specific ion channel FluC</fullName>
    </recommendedName>
</protein>
<evidence type="ECO:0000256" key="9">
    <source>
        <dbReference type="ARBA" id="ARBA00035120"/>
    </source>
</evidence>
<dbReference type="EMBL" id="DXHV01000036">
    <property type="protein sequence ID" value="HIW00201.1"/>
    <property type="molecule type" value="Genomic_DNA"/>
</dbReference>
<proteinExistence type="inferred from homology"/>
<keyword evidence="7 11" id="KW-0472">Membrane</keyword>
<feature type="transmembrane region" description="Helical" evidence="11">
    <location>
        <begin position="98"/>
        <end position="119"/>
    </location>
</feature>
<keyword evidence="5 11" id="KW-1133">Transmembrane helix</keyword>
<evidence type="ECO:0000256" key="1">
    <source>
        <dbReference type="ARBA" id="ARBA00004651"/>
    </source>
</evidence>
<evidence type="ECO:0000313" key="12">
    <source>
        <dbReference type="EMBL" id="HIW00201.1"/>
    </source>
</evidence>
<keyword evidence="11" id="KW-0915">Sodium</keyword>
<feature type="binding site" evidence="11">
    <location>
        <position position="80"/>
    </location>
    <ligand>
        <name>Na(+)</name>
        <dbReference type="ChEBI" id="CHEBI:29101"/>
        <note>structural</note>
    </ligand>
</feature>
<evidence type="ECO:0000313" key="13">
    <source>
        <dbReference type="Proteomes" id="UP000886752"/>
    </source>
</evidence>
<comment type="activity regulation">
    <text evidence="11">Na(+) is not transported, but it plays an essential structural role and its presence is essential for fluoride channel function.</text>
</comment>
<dbReference type="HAMAP" id="MF_00454">
    <property type="entry name" value="FluC"/>
    <property type="match status" value="1"/>
</dbReference>
<gene>
    <name evidence="11" type="primary">fluC</name>
    <name evidence="11" type="synonym">crcB</name>
    <name evidence="12" type="ORF">H9894_03310</name>
</gene>
<accession>A0A9D1TQ78</accession>
<feature type="binding site" evidence="11">
    <location>
        <position position="77"/>
    </location>
    <ligand>
        <name>Na(+)</name>
        <dbReference type="ChEBI" id="CHEBI:29101"/>
        <note>structural</note>
    </ligand>
</feature>
<sequence length="125" mass="13296">MTLKACLLLFLAGGCGTLSRFLVSTGVNALAGRNLPFGTMAVNILGCFFFGLVWELAANRLLLSDSLRVLLCTGFLGGFTTFSSLIFESFALGQIRPLFLVANIVVQILAGFAAFLCGLHCARLV</sequence>
<evidence type="ECO:0000256" key="10">
    <source>
        <dbReference type="ARBA" id="ARBA00035585"/>
    </source>
</evidence>